<dbReference type="SUPFAM" id="SSF82689">
    <property type="entry name" value="Mechanosensitive channel protein MscS (YggB), C-terminal domain"/>
    <property type="match status" value="1"/>
</dbReference>
<evidence type="ECO:0000259" key="10">
    <source>
        <dbReference type="Pfam" id="PF21088"/>
    </source>
</evidence>
<dbReference type="GO" id="GO:0008381">
    <property type="term" value="F:mechanosensitive monoatomic ion channel activity"/>
    <property type="evidence" value="ECO:0007669"/>
    <property type="project" value="UniProtKB-ARBA"/>
</dbReference>
<keyword evidence="3" id="KW-1003">Cell membrane</keyword>
<name>A0A2R4XNM5_9BURK</name>
<protein>
    <submittedName>
        <fullName evidence="11">Mechanosensitive ion channel protein MscS</fullName>
    </submittedName>
</protein>
<dbReference type="SUPFAM" id="SSF50182">
    <property type="entry name" value="Sm-like ribonucleoproteins"/>
    <property type="match status" value="1"/>
</dbReference>
<dbReference type="Pfam" id="PF00924">
    <property type="entry name" value="MS_channel_2nd"/>
    <property type="match status" value="1"/>
</dbReference>
<sequence length="389" mass="44054">MENLSTQFAEFWRIVLDVWNSGVLGYSISDALVALGIFLVFYALKGFFRRFVFSLMGRWFEKRSRGSRTYEILTNALSGPLQLAFVTFGVFFALQYVGLRGDLSELGDRVVRTLISIAIFWSLYSLVVPLSTMLEKLDRVLTREMIDWLIKGIRWAVLFIAAATILQLWGIQVAPILAGLGLFGVAVALGAQELFRNLIGGLCILIEKQYRKGDWILVEGVVEGTVEHIGFRSTQIRRFDAAPVSVPNMKLSDAAVTNFSRMTYRRISWKIALEYRTTIDQLRIIREQIENYLQTEGSFVQPPSASLFVRIDSFNSSSIDIMLYTFTTTTVWGEWLEHKERLAYKVKEIVEGAGAKFALPSQQVYVEQLPKDVPEPFVPPADSRPASDT</sequence>
<evidence type="ECO:0000256" key="3">
    <source>
        <dbReference type="ARBA" id="ARBA00022475"/>
    </source>
</evidence>
<dbReference type="Gene3D" id="1.10.287.1260">
    <property type="match status" value="1"/>
</dbReference>
<dbReference type="Pfam" id="PF21082">
    <property type="entry name" value="MS_channel_3rd"/>
    <property type="match status" value="1"/>
</dbReference>
<evidence type="ECO:0000256" key="1">
    <source>
        <dbReference type="ARBA" id="ARBA00004651"/>
    </source>
</evidence>
<dbReference type="Gene3D" id="3.30.70.100">
    <property type="match status" value="1"/>
</dbReference>
<dbReference type="GO" id="GO:0005886">
    <property type="term" value="C:plasma membrane"/>
    <property type="evidence" value="ECO:0007669"/>
    <property type="project" value="UniProtKB-SubCell"/>
</dbReference>
<dbReference type="SUPFAM" id="SSF82861">
    <property type="entry name" value="Mechanosensitive channel protein MscS (YggB), transmembrane region"/>
    <property type="match status" value="1"/>
</dbReference>
<evidence type="ECO:0000256" key="5">
    <source>
        <dbReference type="ARBA" id="ARBA00022989"/>
    </source>
</evidence>
<feature type="domain" description="Mechanosensitive ion channel MscS" evidence="8">
    <location>
        <begin position="194"/>
        <end position="261"/>
    </location>
</feature>
<dbReference type="InterPro" id="IPR049278">
    <property type="entry name" value="MS_channel_C"/>
</dbReference>
<dbReference type="PANTHER" id="PTHR43634:SF2">
    <property type="entry name" value="LOW CONDUCTANCE MECHANOSENSITIVE CHANNEL YNAI"/>
    <property type="match status" value="1"/>
</dbReference>
<evidence type="ECO:0000256" key="2">
    <source>
        <dbReference type="ARBA" id="ARBA00008017"/>
    </source>
</evidence>
<dbReference type="AlphaFoldDB" id="A0A2R4XNM5"/>
<dbReference type="Proteomes" id="UP000244571">
    <property type="component" value="Chromosome"/>
</dbReference>
<reference evidence="11 12" key="1">
    <citation type="submission" date="2018-04" db="EMBL/GenBank/DDBJ databases">
        <title>Bordetella sp. HZ20 isolated from seawater.</title>
        <authorList>
            <person name="Sun C."/>
        </authorList>
    </citation>
    <scope>NUCLEOTIDE SEQUENCE [LARGE SCALE GENOMIC DNA]</scope>
    <source>
        <strain evidence="11 12">HZ20</strain>
    </source>
</reference>
<dbReference type="PROSITE" id="PS01246">
    <property type="entry name" value="UPF0003"/>
    <property type="match status" value="1"/>
</dbReference>
<evidence type="ECO:0000259" key="9">
    <source>
        <dbReference type="Pfam" id="PF21082"/>
    </source>
</evidence>
<dbReference type="InterPro" id="IPR010920">
    <property type="entry name" value="LSM_dom_sf"/>
</dbReference>
<dbReference type="PANTHER" id="PTHR43634">
    <property type="entry name" value="OW CONDUCTANCE MECHANOSENSITIVE CHANNEL"/>
    <property type="match status" value="1"/>
</dbReference>
<evidence type="ECO:0000256" key="6">
    <source>
        <dbReference type="ARBA" id="ARBA00023136"/>
    </source>
</evidence>
<keyword evidence="4 7" id="KW-0812">Transmembrane</keyword>
<dbReference type="Pfam" id="PF21088">
    <property type="entry name" value="MS_channel_1st"/>
    <property type="match status" value="1"/>
</dbReference>
<keyword evidence="6 7" id="KW-0472">Membrane</keyword>
<feature type="transmembrane region" description="Helical" evidence="7">
    <location>
        <begin position="23"/>
        <end position="44"/>
    </location>
</feature>
<feature type="domain" description="Mechanosensitive ion channel MscS C-terminal" evidence="9">
    <location>
        <begin position="271"/>
        <end position="357"/>
    </location>
</feature>
<organism evidence="11 12">
    <name type="scientific">Orrella marina</name>
    <dbReference type="NCBI Taxonomy" id="2163011"/>
    <lineage>
        <taxon>Bacteria</taxon>
        <taxon>Pseudomonadati</taxon>
        <taxon>Pseudomonadota</taxon>
        <taxon>Betaproteobacteria</taxon>
        <taxon>Burkholderiales</taxon>
        <taxon>Alcaligenaceae</taxon>
        <taxon>Orrella</taxon>
    </lineage>
</organism>
<evidence type="ECO:0000313" key="11">
    <source>
        <dbReference type="EMBL" id="AWB35410.1"/>
    </source>
</evidence>
<keyword evidence="12" id="KW-1185">Reference proteome</keyword>
<dbReference type="InterPro" id="IPR011014">
    <property type="entry name" value="MscS_channel_TM-2"/>
</dbReference>
<feature type="transmembrane region" description="Helical" evidence="7">
    <location>
        <begin position="155"/>
        <end position="174"/>
    </location>
</feature>
<evidence type="ECO:0000256" key="4">
    <source>
        <dbReference type="ARBA" id="ARBA00022692"/>
    </source>
</evidence>
<evidence type="ECO:0000313" key="12">
    <source>
        <dbReference type="Proteomes" id="UP000244571"/>
    </source>
</evidence>
<dbReference type="InterPro" id="IPR045042">
    <property type="entry name" value="YnaI-like"/>
</dbReference>
<keyword evidence="5 7" id="KW-1133">Transmembrane helix</keyword>
<feature type="transmembrane region" description="Helical" evidence="7">
    <location>
        <begin position="72"/>
        <end position="94"/>
    </location>
</feature>
<dbReference type="InterPro" id="IPR011066">
    <property type="entry name" value="MscS_channel_C_sf"/>
</dbReference>
<dbReference type="EMBL" id="CP028901">
    <property type="protein sequence ID" value="AWB35410.1"/>
    <property type="molecule type" value="Genomic_DNA"/>
</dbReference>
<dbReference type="InterPro" id="IPR006686">
    <property type="entry name" value="MscS_channel_CS"/>
</dbReference>
<evidence type="ECO:0000256" key="7">
    <source>
        <dbReference type="SAM" id="Phobius"/>
    </source>
</evidence>
<dbReference type="InterPro" id="IPR049142">
    <property type="entry name" value="MS_channel_1st"/>
</dbReference>
<dbReference type="KEGG" id="boz:DBV39_18540"/>
<gene>
    <name evidence="11" type="ORF">DBV39_18540</name>
</gene>
<dbReference type="OrthoDB" id="9775207at2"/>
<accession>A0A2R4XNM5</accession>
<dbReference type="InterPro" id="IPR006685">
    <property type="entry name" value="MscS_channel_2nd"/>
</dbReference>
<dbReference type="InterPro" id="IPR023408">
    <property type="entry name" value="MscS_beta-dom_sf"/>
</dbReference>
<dbReference type="Gene3D" id="2.30.30.60">
    <property type="match status" value="1"/>
</dbReference>
<evidence type="ECO:0000259" key="8">
    <source>
        <dbReference type="Pfam" id="PF00924"/>
    </source>
</evidence>
<comment type="similarity">
    <text evidence="2">Belongs to the MscS (TC 1.A.23) family.</text>
</comment>
<dbReference type="RefSeq" id="WP_108622866.1">
    <property type="nucleotide sequence ID" value="NZ_CP028901.1"/>
</dbReference>
<comment type="subcellular location">
    <subcellularLocation>
        <location evidence="1">Cell membrane</location>
        <topology evidence="1">Multi-pass membrane protein</topology>
    </subcellularLocation>
</comment>
<feature type="transmembrane region" description="Helical" evidence="7">
    <location>
        <begin position="114"/>
        <end position="134"/>
    </location>
</feature>
<proteinExistence type="inferred from homology"/>
<feature type="domain" description="Mechanosensitive ion channel transmembrane helices 2/3" evidence="10">
    <location>
        <begin position="154"/>
        <end position="192"/>
    </location>
</feature>